<dbReference type="PRINTS" id="PR00469">
    <property type="entry name" value="PNDRDTASEII"/>
</dbReference>
<protein>
    <recommendedName>
        <fullName evidence="5">FAD/NAD(P)-binding domain-containing protein</fullName>
    </recommendedName>
</protein>
<evidence type="ECO:0000256" key="3">
    <source>
        <dbReference type="ARBA" id="ARBA00022827"/>
    </source>
</evidence>
<dbReference type="InterPro" id="IPR036188">
    <property type="entry name" value="FAD/NAD-bd_sf"/>
</dbReference>
<dbReference type="PRINTS" id="PR00368">
    <property type="entry name" value="FADPNR"/>
</dbReference>
<evidence type="ECO:0000313" key="7">
    <source>
        <dbReference type="Proteomes" id="UP000708148"/>
    </source>
</evidence>
<keyword evidence="7" id="KW-1185">Reference proteome</keyword>
<dbReference type="PANTHER" id="PTHR43735:SF3">
    <property type="entry name" value="FERROPTOSIS SUPPRESSOR PROTEIN 1"/>
    <property type="match status" value="1"/>
</dbReference>
<dbReference type="Gene3D" id="3.50.50.100">
    <property type="match status" value="1"/>
</dbReference>
<evidence type="ECO:0000256" key="2">
    <source>
        <dbReference type="ARBA" id="ARBA00022630"/>
    </source>
</evidence>
<dbReference type="EMBL" id="CAJHUC010002798">
    <property type="protein sequence ID" value="CAD7704388.1"/>
    <property type="molecule type" value="Genomic_DNA"/>
</dbReference>
<reference evidence="6" key="1">
    <citation type="submission" date="2020-12" db="EMBL/GenBank/DDBJ databases">
        <authorList>
            <person name="Iha C."/>
        </authorList>
    </citation>
    <scope>NUCLEOTIDE SEQUENCE</scope>
</reference>
<evidence type="ECO:0000256" key="1">
    <source>
        <dbReference type="ARBA" id="ARBA00006442"/>
    </source>
</evidence>
<organism evidence="6 7">
    <name type="scientific">Ostreobium quekettii</name>
    <dbReference type="NCBI Taxonomy" id="121088"/>
    <lineage>
        <taxon>Eukaryota</taxon>
        <taxon>Viridiplantae</taxon>
        <taxon>Chlorophyta</taxon>
        <taxon>core chlorophytes</taxon>
        <taxon>Ulvophyceae</taxon>
        <taxon>TCBD clade</taxon>
        <taxon>Bryopsidales</taxon>
        <taxon>Ostreobineae</taxon>
        <taxon>Ostreobiaceae</taxon>
        <taxon>Ostreobium</taxon>
    </lineage>
</organism>
<dbReference type="Pfam" id="PF07992">
    <property type="entry name" value="Pyr_redox_2"/>
    <property type="match status" value="1"/>
</dbReference>
<sequence>MPSGTKPSVLVIGGGPGGVSVARQLFNVADVTVVDPSPYFEVHWGCLRAVVEPALADRMLVPYESIPRLGTFVNGKVAELGEKSAKLSDGTVLDFDYAVVCTGSGYGDAVVKARQASLAERKATIQDAYARIVAAKSVLIVGGGPVGVELAAEILTDFPGQKTVTLVTSQDTLLAGNAPRLGTKAKQWLESRGCKLILGERVSKGPPFTLENSGETLAADVVFWCTGTKKTTEYMVANFQNMLDDSGLVKVDEFLRVEGKEHIFAVGDCNNVKETKLGYLAMAQGAAVAKSIQAIIKKGSGQPKLQKWVPGKGIDLMVVTFGRKMAYMQVKGIVFGGFLPTKLKCKDVFVGKTRKDIGMQA</sequence>
<comment type="caution">
    <text evidence="6">The sequence shown here is derived from an EMBL/GenBank/DDBJ whole genome shotgun (WGS) entry which is preliminary data.</text>
</comment>
<proteinExistence type="inferred from homology"/>
<evidence type="ECO:0000313" key="6">
    <source>
        <dbReference type="EMBL" id="CAD7704388.1"/>
    </source>
</evidence>
<dbReference type="GO" id="GO:0004174">
    <property type="term" value="F:electron-transferring-flavoprotein dehydrogenase activity"/>
    <property type="evidence" value="ECO:0007669"/>
    <property type="project" value="TreeGrafter"/>
</dbReference>
<keyword evidence="4" id="KW-0560">Oxidoreductase</keyword>
<gene>
    <name evidence="6" type="ORF">OSTQU699_LOCUS9743</name>
</gene>
<dbReference type="InterPro" id="IPR023753">
    <property type="entry name" value="FAD/NAD-binding_dom"/>
</dbReference>
<dbReference type="GO" id="GO:0005737">
    <property type="term" value="C:cytoplasm"/>
    <property type="evidence" value="ECO:0007669"/>
    <property type="project" value="TreeGrafter"/>
</dbReference>
<evidence type="ECO:0000259" key="5">
    <source>
        <dbReference type="Pfam" id="PF07992"/>
    </source>
</evidence>
<keyword evidence="3" id="KW-0274">FAD</keyword>
<dbReference type="Proteomes" id="UP000708148">
    <property type="component" value="Unassembled WGS sequence"/>
</dbReference>
<feature type="domain" description="FAD/NAD(P)-binding" evidence="5">
    <location>
        <begin position="8"/>
        <end position="285"/>
    </location>
</feature>
<dbReference type="OrthoDB" id="202203at2759"/>
<dbReference type="GO" id="GO:0050660">
    <property type="term" value="F:flavin adenine dinucleotide binding"/>
    <property type="evidence" value="ECO:0007669"/>
    <property type="project" value="TreeGrafter"/>
</dbReference>
<name>A0A8S1JBT4_9CHLO</name>
<comment type="similarity">
    <text evidence="1">Belongs to the FAD-dependent oxidoreductase family.</text>
</comment>
<keyword evidence="2" id="KW-0285">Flavoprotein</keyword>
<evidence type="ECO:0000256" key="4">
    <source>
        <dbReference type="ARBA" id="ARBA00023002"/>
    </source>
</evidence>
<accession>A0A8S1JBT4</accession>
<dbReference type="AlphaFoldDB" id="A0A8S1JBT4"/>
<dbReference type="PANTHER" id="PTHR43735">
    <property type="entry name" value="APOPTOSIS-INDUCING FACTOR 1"/>
    <property type="match status" value="1"/>
</dbReference>
<dbReference type="SUPFAM" id="SSF51905">
    <property type="entry name" value="FAD/NAD(P)-binding domain"/>
    <property type="match status" value="1"/>
</dbReference>